<reference evidence="1 2" key="1">
    <citation type="submission" date="2019-06" db="EMBL/GenBank/DDBJ databases">
        <title>Sequencing the genomes of 1000 actinobacteria strains.</title>
        <authorList>
            <person name="Klenk H.-P."/>
        </authorList>
    </citation>
    <scope>NUCLEOTIDE SEQUENCE [LARGE SCALE GENOMIC DNA]</scope>
    <source>
        <strain evidence="1 2">DSM 45671</strain>
    </source>
</reference>
<evidence type="ECO:0008006" key="3">
    <source>
        <dbReference type="Google" id="ProtNLM"/>
    </source>
</evidence>
<protein>
    <recommendedName>
        <fullName evidence="3">NurA domain-containing protein</fullName>
    </recommendedName>
</protein>
<dbReference type="InterPro" id="IPR012337">
    <property type="entry name" value="RNaseH-like_sf"/>
</dbReference>
<proteinExistence type="predicted"/>
<dbReference type="OrthoDB" id="255198at2"/>
<dbReference type="AlphaFoldDB" id="A0A561SL47"/>
<dbReference type="EMBL" id="VIWU01000001">
    <property type="protein sequence ID" value="TWF75594.1"/>
    <property type="molecule type" value="Genomic_DNA"/>
</dbReference>
<keyword evidence="2" id="KW-1185">Reference proteome</keyword>
<accession>A0A561SL47</accession>
<dbReference type="Proteomes" id="UP000321261">
    <property type="component" value="Unassembled WGS sequence"/>
</dbReference>
<comment type="caution">
    <text evidence="1">The sequence shown here is derived from an EMBL/GenBank/DDBJ whole genome shotgun (WGS) entry which is preliminary data.</text>
</comment>
<gene>
    <name evidence="1" type="ORF">FHX44_111478</name>
</gene>
<dbReference type="SUPFAM" id="SSF53098">
    <property type="entry name" value="Ribonuclease H-like"/>
    <property type="match status" value="1"/>
</dbReference>
<sequence length="316" mass="33966">MKFAVDPWDPSYGTSLDTELGESAAQVALDVELPAAEWRPIDPDPAVLPPDAVLFVDGVRRVDAQLWVEDGSPEASPALCASYAAGVVCCCREGGAHLLTADVRRGLFTTAESADDVRTTAGTYRATRTAAHPDVAPAQLLSLAVQRELADTELAAAAAARSGHGVADDLLVVDGPLRGRQHLPRVIGFVKTHRSDYLPPQLGGVVASLRTGQRTPVFRLGSSWERHTWYLRLPCRPGAPWAGIVRVECSSDLPAAEAVAHAARSQATLPRFASTEYKDSRAPQNLYPIAGLERELRRRLGEPNLLYRALRKAAAA</sequence>
<dbReference type="RefSeq" id="WP_147254767.1">
    <property type="nucleotide sequence ID" value="NZ_VIWU01000001.1"/>
</dbReference>
<evidence type="ECO:0000313" key="2">
    <source>
        <dbReference type="Proteomes" id="UP000321261"/>
    </source>
</evidence>
<name>A0A561SL47_9PSEU</name>
<organism evidence="1 2">
    <name type="scientific">Pseudonocardia hierapolitana</name>
    <dbReference type="NCBI Taxonomy" id="1128676"/>
    <lineage>
        <taxon>Bacteria</taxon>
        <taxon>Bacillati</taxon>
        <taxon>Actinomycetota</taxon>
        <taxon>Actinomycetes</taxon>
        <taxon>Pseudonocardiales</taxon>
        <taxon>Pseudonocardiaceae</taxon>
        <taxon>Pseudonocardia</taxon>
    </lineage>
</organism>
<evidence type="ECO:0000313" key="1">
    <source>
        <dbReference type="EMBL" id="TWF75594.1"/>
    </source>
</evidence>